<proteinExistence type="predicted"/>
<sequence>MVEIKSNASIARGHATRLQTAGRSLSGLAAIQKDSLTTMQGNSNAQQHVEFLSSLAGKIGGALSTASTNLQSAAGEFEASDQAAASSIKGE</sequence>
<dbReference type="RefSeq" id="WP_209628148.1">
    <property type="nucleotide sequence ID" value="NZ_PRDG01000004.1"/>
</dbReference>
<evidence type="ECO:0000313" key="1">
    <source>
        <dbReference type="EMBL" id="MBP2623640.1"/>
    </source>
</evidence>
<name>A0ABS5B4A7_9STRE</name>
<organism evidence="1 2">
    <name type="scientific">Streptococcus oricebi</name>
    <dbReference type="NCBI Taxonomy" id="1547447"/>
    <lineage>
        <taxon>Bacteria</taxon>
        <taxon>Bacillati</taxon>
        <taxon>Bacillota</taxon>
        <taxon>Bacilli</taxon>
        <taxon>Lactobacillales</taxon>
        <taxon>Streptococcaceae</taxon>
        <taxon>Streptococcus</taxon>
    </lineage>
</organism>
<dbReference type="EMBL" id="PRDG01000004">
    <property type="protein sequence ID" value="MBP2623640.1"/>
    <property type="molecule type" value="Genomic_DNA"/>
</dbReference>
<comment type="caution">
    <text evidence="1">The sequence shown here is derived from an EMBL/GenBank/DDBJ whole genome shotgun (WGS) entry which is preliminary data.</text>
</comment>
<evidence type="ECO:0000313" key="2">
    <source>
        <dbReference type="Proteomes" id="UP001519296"/>
    </source>
</evidence>
<reference evidence="1 2" key="1">
    <citation type="submission" date="2018-02" db="EMBL/GenBank/DDBJ databases">
        <title>Draft genome sequence of Streptococcus oricebi CCUG 70868T type strain.</title>
        <authorList>
            <person name="Mendez V."/>
            <person name="Salva-Serra F."/>
            <person name="Jaen-Luchoro D."/>
            <person name="Gonzales-Siles L."/>
            <person name="Karlsson R."/>
            <person name="Engstrom-Jakobsson H."/>
            <person name="Busquets A."/>
            <person name="Gomila M."/>
            <person name="Pineiro-Iglesias B."/>
            <person name="Bennasar-Figueras A."/>
            <person name="Seeger M."/>
            <person name="Moore E."/>
        </authorList>
    </citation>
    <scope>NUCLEOTIDE SEQUENCE [LARGE SCALE GENOMIC DNA]</scope>
    <source>
        <strain evidence="1 2">CCUG 70868</strain>
    </source>
</reference>
<gene>
    <name evidence="1" type="ORF">C4K46_06765</name>
</gene>
<dbReference type="NCBIfam" id="TIGR04197">
    <property type="entry name" value="T7SS_SACOL2603"/>
    <property type="match status" value="1"/>
</dbReference>
<keyword evidence="2" id="KW-1185">Reference proteome</keyword>
<accession>A0ABS5B4A7</accession>
<dbReference type="Proteomes" id="UP001519296">
    <property type="component" value="Unassembled WGS sequence"/>
</dbReference>
<dbReference type="InterPro" id="IPR021477">
    <property type="entry name" value="TVIIS_effector_SACOL2603_fam"/>
</dbReference>
<protein>
    <submittedName>
        <fullName evidence="1">TIGR04197 family type VII secretion effector</fullName>
    </submittedName>
</protein>